<dbReference type="InParanoid" id="A0A059A8C1"/>
<dbReference type="FunCoup" id="A0A059A8C1">
    <property type="interactions" value="27"/>
</dbReference>
<dbReference type="PANTHER" id="PTHR33356:SF13">
    <property type="entry name" value="DUF4005 DOMAIN-CONTAINING PROTEIN"/>
    <property type="match status" value="1"/>
</dbReference>
<gene>
    <name evidence="1" type="ORF">EUGRSUZ_K03372</name>
</gene>
<dbReference type="Gramene" id="KCW49906">
    <property type="protein sequence ID" value="KCW49906"/>
    <property type="gene ID" value="EUGRSUZ_K03372"/>
</dbReference>
<protein>
    <submittedName>
        <fullName evidence="1">Uncharacterized protein</fullName>
    </submittedName>
</protein>
<organism evidence="1">
    <name type="scientific">Eucalyptus grandis</name>
    <name type="common">Flooded gum</name>
    <dbReference type="NCBI Taxonomy" id="71139"/>
    <lineage>
        <taxon>Eukaryota</taxon>
        <taxon>Viridiplantae</taxon>
        <taxon>Streptophyta</taxon>
        <taxon>Embryophyta</taxon>
        <taxon>Tracheophyta</taxon>
        <taxon>Spermatophyta</taxon>
        <taxon>Magnoliopsida</taxon>
        <taxon>eudicotyledons</taxon>
        <taxon>Gunneridae</taxon>
        <taxon>Pentapetalae</taxon>
        <taxon>rosids</taxon>
        <taxon>malvids</taxon>
        <taxon>Myrtales</taxon>
        <taxon>Myrtaceae</taxon>
        <taxon>Myrtoideae</taxon>
        <taxon>Eucalypteae</taxon>
        <taxon>Eucalyptus</taxon>
    </lineage>
</organism>
<dbReference type="EMBL" id="KK198763">
    <property type="protein sequence ID" value="KCW49906.1"/>
    <property type="molecule type" value="Genomic_DNA"/>
</dbReference>
<evidence type="ECO:0000313" key="1">
    <source>
        <dbReference type="EMBL" id="KCW49906.1"/>
    </source>
</evidence>
<proteinExistence type="predicted"/>
<dbReference type="STRING" id="71139.A0A059A8C1"/>
<sequence>MRRASAETRMESCDIYMARDGEVMFEGEGMTRLPSHVLDQTCQAKGYLRNQHNQQRHSPPAQVEAVKPETLRPQTKHTARSHLRPKNLCSNRVCGGPGMQAVFLDSGRRSEGTGVFLPQTPSANAQSNRKKPACAPVLLPSRVVQALNLNVQALGLQIPRRPDTKEKPNNVECNLVKNRDDKDATQRCVVLQSQSSSSSSSASSDLLLPKEWTY</sequence>
<dbReference type="eggNOG" id="ENOG502S0SS">
    <property type="taxonomic scope" value="Eukaryota"/>
</dbReference>
<name>A0A059A8C1_EUCGR</name>
<reference evidence="1" key="1">
    <citation type="submission" date="2013-07" db="EMBL/GenBank/DDBJ databases">
        <title>The genome of Eucalyptus grandis.</title>
        <authorList>
            <person name="Schmutz J."/>
            <person name="Hayes R."/>
            <person name="Myburg A."/>
            <person name="Tuskan G."/>
            <person name="Grattapaglia D."/>
            <person name="Rokhsar D.S."/>
        </authorList>
    </citation>
    <scope>NUCLEOTIDE SEQUENCE</scope>
    <source>
        <tissue evidence="1">Leaf extractions</tissue>
    </source>
</reference>
<accession>A0A059A8C1</accession>
<dbReference type="KEGG" id="egr:104426667"/>
<dbReference type="OrthoDB" id="1931548at2759"/>
<dbReference type="OMA" id="YPINGAS"/>
<dbReference type="PANTHER" id="PTHR33356">
    <property type="entry name" value="TIP41-LIKE PROTEIN"/>
    <property type="match status" value="1"/>
</dbReference>
<dbReference type="AlphaFoldDB" id="A0A059A8C1"/>